<evidence type="ECO:0000256" key="3">
    <source>
        <dbReference type="ARBA" id="ARBA00022801"/>
    </source>
</evidence>
<dbReference type="SUPFAM" id="SSF53474">
    <property type="entry name" value="alpha/beta-Hydrolases"/>
    <property type="match status" value="1"/>
</dbReference>
<dbReference type="PANTHER" id="PTHR43248:SF29">
    <property type="entry name" value="TRIPEPTIDYL AMINOPEPTIDASE"/>
    <property type="match status" value="1"/>
</dbReference>
<keyword evidence="3" id="KW-0378">Hydrolase</keyword>
<gene>
    <name evidence="5" type="ORF">UFOPK1726_00413</name>
</gene>
<feature type="domain" description="AB hydrolase-1" evidence="4">
    <location>
        <begin position="88"/>
        <end position="467"/>
    </location>
</feature>
<evidence type="ECO:0000256" key="2">
    <source>
        <dbReference type="ARBA" id="ARBA00022729"/>
    </source>
</evidence>
<dbReference type="Pfam" id="PF00561">
    <property type="entry name" value="Abhydrolase_1"/>
    <property type="match status" value="1"/>
</dbReference>
<dbReference type="InterPro" id="IPR029058">
    <property type="entry name" value="AB_hydrolase_fold"/>
</dbReference>
<dbReference type="EMBL" id="CAEZTT010000032">
    <property type="protein sequence ID" value="CAB4573195.1"/>
    <property type="molecule type" value="Genomic_DNA"/>
</dbReference>
<dbReference type="InterPro" id="IPR000073">
    <property type="entry name" value="AB_hydrolase_1"/>
</dbReference>
<dbReference type="PROSITE" id="PS51257">
    <property type="entry name" value="PROKAR_LIPOPROTEIN"/>
    <property type="match status" value="1"/>
</dbReference>
<dbReference type="Gene3D" id="3.40.50.1820">
    <property type="entry name" value="alpha/beta hydrolase"/>
    <property type="match status" value="1"/>
</dbReference>
<comment type="similarity">
    <text evidence="1">Belongs to the peptidase S33 family.</text>
</comment>
<evidence type="ECO:0000313" key="5">
    <source>
        <dbReference type="EMBL" id="CAB4573195.1"/>
    </source>
</evidence>
<name>A0A6J6ED57_9ZZZZ</name>
<dbReference type="GO" id="GO:0016787">
    <property type="term" value="F:hydrolase activity"/>
    <property type="evidence" value="ECO:0007669"/>
    <property type="project" value="UniProtKB-KW"/>
</dbReference>
<dbReference type="AlphaFoldDB" id="A0A6J6ED57"/>
<organism evidence="5">
    <name type="scientific">freshwater metagenome</name>
    <dbReference type="NCBI Taxonomy" id="449393"/>
    <lineage>
        <taxon>unclassified sequences</taxon>
        <taxon>metagenomes</taxon>
        <taxon>ecological metagenomes</taxon>
    </lineage>
</organism>
<evidence type="ECO:0000259" key="4">
    <source>
        <dbReference type="Pfam" id="PF00561"/>
    </source>
</evidence>
<proteinExistence type="inferred from homology"/>
<dbReference type="PANTHER" id="PTHR43248">
    <property type="entry name" value="2-SUCCINYL-6-HYDROXY-2,4-CYCLOHEXADIENE-1-CARBOXYLATE SYNTHASE"/>
    <property type="match status" value="1"/>
</dbReference>
<protein>
    <submittedName>
        <fullName evidence="5">Unannotated protein</fullName>
    </submittedName>
</protein>
<keyword evidence="2" id="KW-0732">Signal</keyword>
<accession>A0A6J6ED57</accession>
<evidence type="ECO:0000256" key="1">
    <source>
        <dbReference type="ARBA" id="ARBA00010088"/>
    </source>
</evidence>
<reference evidence="5" key="1">
    <citation type="submission" date="2020-05" db="EMBL/GenBank/DDBJ databases">
        <authorList>
            <person name="Chiriac C."/>
            <person name="Salcher M."/>
            <person name="Ghai R."/>
            <person name="Kavagutti S V."/>
        </authorList>
    </citation>
    <scope>NUCLEOTIDE SEQUENCE</scope>
</reference>
<sequence>MKKVTIVWLALVGLVLSGCVSDTQTNVAENFNSIEDFYSQPISWKKCGRFQCAELIVPINYQDLTAGVFRLAITKNPADQPENRIGSLVVNPGGPGGSGVDYAQGGFRTATTQILNRFDLIGFDPRGVGKSDPVSCLTDQEADEFLALDETPDNPAEIATWNDWVDRFAASCKSENPETWRHIGSWNVARDMDVLRAALGEPKLNWLGKSYGTLLGALYAQLFPDNVGRFVLDGAVDPDPEPDQVLIQIAGFETALNRFIADCLRRNNCPLTGNQTAAYQQLIDFLAELDRTPMPLSDGRELTESHAQTAILVGLYDDKDLWPFLRDALAQAFDGDGEFMILLSDLINNRDPDGKYLDNSLSAIYAVNCVDYAQALSPTELPDEVARLSKVSRFFAPLFGWGSSACLSWLGQELEPVGKLNAKPINSVLIVGTTFDPATPPQWARSLSAQIQNSITVEWQGDGHTAYRRGSKCIDEMIDSYLISGKLPAAGQTCPAS</sequence>
<dbReference type="InterPro" id="IPR051601">
    <property type="entry name" value="Serine_prot/Carboxylest_S33"/>
</dbReference>